<proteinExistence type="inferred from homology"/>
<name>A0A2T5V8H5_9HYPH</name>
<dbReference type="InterPro" id="IPR022646">
    <property type="entry name" value="SecD/SecF_CS"/>
</dbReference>
<dbReference type="PANTHER" id="PTHR30081">
    <property type="entry name" value="PROTEIN-EXPORT MEMBRANE PROTEIN SEC"/>
    <property type="match status" value="1"/>
</dbReference>
<dbReference type="SUPFAM" id="SSF82866">
    <property type="entry name" value="Multidrug efflux transporter AcrB transmembrane domain"/>
    <property type="match status" value="1"/>
</dbReference>
<evidence type="ECO:0000256" key="3">
    <source>
        <dbReference type="ARBA" id="ARBA00022475"/>
    </source>
</evidence>
<evidence type="ECO:0000256" key="7">
    <source>
        <dbReference type="ARBA" id="ARBA00023010"/>
    </source>
</evidence>
<sequence length="314" mass="34634">MRLLRIVPENTHFGFMKNRFISFTLSGTLAVLSIVMFFSLGLNYGIDFEGGTVVEIATKNGPANIGDIRSELRDLNLGDVQVQEFGAPNDVLIRIERQQGGEQAQQKAIGLIRDTFGDTVDFRRVEVVGPRVSGELAQAGTLAVVVSLFAVLVYIWFRFEWQFAVGAIIATVHDVILTIGMFAVLHLDFSLSSIAAILTIVGYSLNDTVVVYDRIREDMRKYKKMPLLDLLDRAINQTLSRTTMTSFTTLLALLSLYTFGGEVIRSFTFAMIWGVLVGTYSSIFVAAPVLNFLNLRRGPDASGGTAEKEQAETA</sequence>
<dbReference type="RefSeq" id="WP_107990357.1">
    <property type="nucleotide sequence ID" value="NZ_QAYG01000005.1"/>
</dbReference>
<dbReference type="Pfam" id="PF07549">
    <property type="entry name" value="Sec_GG"/>
    <property type="match status" value="1"/>
</dbReference>
<dbReference type="Gene3D" id="1.20.1640.10">
    <property type="entry name" value="Multidrug efflux transporter AcrB transmembrane domain"/>
    <property type="match status" value="1"/>
</dbReference>
<evidence type="ECO:0000256" key="12">
    <source>
        <dbReference type="HAMAP-Rule" id="MF_01464"/>
    </source>
</evidence>
<keyword evidence="8 12" id="KW-0472">Membrane</keyword>
<evidence type="ECO:0000259" key="13">
    <source>
        <dbReference type="Pfam" id="PF02355"/>
    </source>
</evidence>
<reference evidence="14 15" key="1">
    <citation type="submission" date="2018-04" db="EMBL/GenBank/DDBJ databases">
        <title>Genomic Encyclopedia of Archaeal and Bacterial Type Strains, Phase II (KMG-II): from individual species to whole genera.</title>
        <authorList>
            <person name="Goeker M."/>
        </authorList>
    </citation>
    <scope>NUCLEOTIDE SEQUENCE [LARGE SCALE GENOMIC DNA]</scope>
    <source>
        <strain evidence="14 15">DSM 23382</strain>
    </source>
</reference>
<evidence type="ECO:0000256" key="4">
    <source>
        <dbReference type="ARBA" id="ARBA00022692"/>
    </source>
</evidence>
<feature type="transmembrane region" description="Helical" evidence="12">
    <location>
        <begin position="164"/>
        <end position="185"/>
    </location>
</feature>
<dbReference type="PANTHER" id="PTHR30081:SF8">
    <property type="entry name" value="PROTEIN TRANSLOCASE SUBUNIT SECF"/>
    <property type="match status" value="1"/>
</dbReference>
<evidence type="ECO:0000256" key="11">
    <source>
        <dbReference type="ARBA" id="ARBA00061053"/>
    </source>
</evidence>
<protein>
    <recommendedName>
        <fullName evidence="12">Protein-export membrane protein SecF</fullName>
    </recommendedName>
</protein>
<dbReference type="NCBIfam" id="TIGR00916">
    <property type="entry name" value="2A0604s01"/>
    <property type="match status" value="1"/>
</dbReference>
<evidence type="ECO:0000256" key="2">
    <source>
        <dbReference type="ARBA" id="ARBA00022448"/>
    </source>
</evidence>
<dbReference type="EMBL" id="QAYG01000005">
    <property type="protein sequence ID" value="PTW60052.1"/>
    <property type="molecule type" value="Genomic_DNA"/>
</dbReference>
<dbReference type="AlphaFoldDB" id="A0A2T5V8H5"/>
<evidence type="ECO:0000256" key="5">
    <source>
        <dbReference type="ARBA" id="ARBA00022927"/>
    </source>
</evidence>
<comment type="caution">
    <text evidence="14">The sequence shown here is derived from an EMBL/GenBank/DDBJ whole genome shotgun (WGS) entry which is preliminary data.</text>
</comment>
<dbReference type="GO" id="GO:0043952">
    <property type="term" value="P:protein transport by the Sec complex"/>
    <property type="evidence" value="ECO:0007669"/>
    <property type="project" value="UniProtKB-UniRule"/>
</dbReference>
<dbReference type="InterPro" id="IPR022813">
    <property type="entry name" value="SecD/SecF_arch_bac"/>
</dbReference>
<evidence type="ECO:0000256" key="1">
    <source>
        <dbReference type="ARBA" id="ARBA00004651"/>
    </source>
</evidence>
<dbReference type="PRINTS" id="PR01755">
    <property type="entry name" value="SECFTRNLCASE"/>
</dbReference>
<dbReference type="InterPro" id="IPR055344">
    <property type="entry name" value="SecD_SecF_C_bact"/>
</dbReference>
<feature type="transmembrane region" description="Helical" evidence="12">
    <location>
        <begin position="20"/>
        <end position="42"/>
    </location>
</feature>
<dbReference type="Pfam" id="PF02355">
    <property type="entry name" value="SecD_SecF_C"/>
    <property type="match status" value="1"/>
</dbReference>
<feature type="transmembrane region" description="Helical" evidence="12">
    <location>
        <begin position="234"/>
        <end position="259"/>
    </location>
</feature>
<keyword evidence="2 12" id="KW-0813">Transport</keyword>
<dbReference type="GO" id="GO:0015450">
    <property type="term" value="F:protein-transporting ATPase activity"/>
    <property type="evidence" value="ECO:0007669"/>
    <property type="project" value="InterPro"/>
</dbReference>
<dbReference type="HAMAP" id="MF_01464_B">
    <property type="entry name" value="SecF_B"/>
    <property type="match status" value="1"/>
</dbReference>
<dbReference type="OrthoDB" id="9774769at2"/>
<evidence type="ECO:0000256" key="8">
    <source>
        <dbReference type="ARBA" id="ARBA00023136"/>
    </source>
</evidence>
<dbReference type="Proteomes" id="UP000244081">
    <property type="component" value="Unassembled WGS sequence"/>
</dbReference>
<keyword evidence="3 12" id="KW-1003">Cell membrane</keyword>
<comment type="subcellular location">
    <subcellularLocation>
        <location evidence="1 12">Cell membrane</location>
        <topology evidence="1 12">Multi-pass membrane protein</topology>
    </subcellularLocation>
</comment>
<dbReference type="NCBIfam" id="TIGR00966">
    <property type="entry name" value="transloc_SecF"/>
    <property type="match status" value="1"/>
</dbReference>
<dbReference type="GO" id="GO:0006605">
    <property type="term" value="P:protein targeting"/>
    <property type="evidence" value="ECO:0007669"/>
    <property type="project" value="UniProtKB-UniRule"/>
</dbReference>
<comment type="function">
    <text evidence="9 12">Part of the Sec protein translocase complex. Interacts with the SecYEG preprotein conducting channel. SecDF uses the proton motive force (PMF) to complete protein translocation after the ATP-dependent function of SecA.</text>
</comment>
<keyword evidence="6 12" id="KW-1133">Transmembrane helix</keyword>
<feature type="domain" description="Protein export membrane protein SecD/SecF C-terminal" evidence="13">
    <location>
        <begin position="118"/>
        <end position="294"/>
    </location>
</feature>
<evidence type="ECO:0000313" key="14">
    <source>
        <dbReference type="EMBL" id="PTW60052.1"/>
    </source>
</evidence>
<feature type="transmembrane region" description="Helical" evidence="12">
    <location>
        <begin position="191"/>
        <end position="213"/>
    </location>
</feature>
<keyword evidence="5 12" id="KW-0653">Protein transport</keyword>
<dbReference type="InterPro" id="IPR005665">
    <property type="entry name" value="SecF_bac"/>
</dbReference>
<feature type="transmembrane region" description="Helical" evidence="12">
    <location>
        <begin position="136"/>
        <end position="157"/>
    </location>
</feature>
<evidence type="ECO:0000313" key="15">
    <source>
        <dbReference type="Proteomes" id="UP000244081"/>
    </source>
</evidence>
<accession>A0A2T5V8H5</accession>
<keyword evidence="4 12" id="KW-0812">Transmembrane</keyword>
<keyword evidence="7 12" id="KW-0811">Translocation</keyword>
<dbReference type="GO" id="GO:0065002">
    <property type="term" value="P:intracellular protein transmembrane transport"/>
    <property type="evidence" value="ECO:0007669"/>
    <property type="project" value="UniProtKB-UniRule"/>
</dbReference>
<evidence type="ECO:0000256" key="10">
    <source>
        <dbReference type="ARBA" id="ARBA00060856"/>
    </source>
</evidence>
<dbReference type="InterPro" id="IPR048634">
    <property type="entry name" value="SecD_SecF_C"/>
</dbReference>
<evidence type="ECO:0000256" key="6">
    <source>
        <dbReference type="ARBA" id="ARBA00022989"/>
    </source>
</evidence>
<keyword evidence="15" id="KW-1185">Reference proteome</keyword>
<comment type="similarity">
    <text evidence="12">Belongs to the SecD/SecF family. SecF subfamily.</text>
</comment>
<organism evidence="14 15">
    <name type="scientific">Breoghania corrubedonensis</name>
    <dbReference type="NCBI Taxonomy" id="665038"/>
    <lineage>
        <taxon>Bacteria</taxon>
        <taxon>Pseudomonadati</taxon>
        <taxon>Pseudomonadota</taxon>
        <taxon>Alphaproteobacteria</taxon>
        <taxon>Hyphomicrobiales</taxon>
        <taxon>Stappiaceae</taxon>
        <taxon>Breoghania</taxon>
    </lineage>
</organism>
<comment type="similarity">
    <text evidence="10">In the C-terminal section; belongs to the SecD/SecF family. SecF subfamily.</text>
</comment>
<dbReference type="InterPro" id="IPR022645">
    <property type="entry name" value="SecD/SecF_bac"/>
</dbReference>
<comment type="subunit">
    <text evidence="12">Forms a complex with SecD. Part of the essential Sec protein translocation apparatus which comprises SecA, SecYEG and auxiliary proteins SecDF-YajC and YidC.</text>
</comment>
<evidence type="ECO:0000256" key="9">
    <source>
        <dbReference type="ARBA" id="ARBA00059018"/>
    </source>
</evidence>
<gene>
    <name evidence="12" type="primary">secF</name>
    <name evidence="14" type="ORF">C8N35_10552</name>
</gene>
<dbReference type="GO" id="GO:0005886">
    <property type="term" value="C:plasma membrane"/>
    <property type="evidence" value="ECO:0007669"/>
    <property type="project" value="UniProtKB-SubCell"/>
</dbReference>
<feature type="transmembrane region" description="Helical" evidence="12">
    <location>
        <begin position="271"/>
        <end position="293"/>
    </location>
</feature>
<dbReference type="FunFam" id="1.20.1640.10:FF:000024">
    <property type="entry name" value="Multifunctional fusion protein"/>
    <property type="match status" value="1"/>
</dbReference>
<comment type="similarity">
    <text evidence="11">In the N-terminal section; belongs to the SecD/SecF family. SecD subfamily.</text>
</comment>